<reference evidence="8 9" key="1">
    <citation type="submission" date="2015-11" db="EMBL/GenBank/DDBJ databases">
        <title>Genomic analysis of 38 Legionella species identifies large and diverse effector repertoires.</title>
        <authorList>
            <person name="Burstein D."/>
            <person name="Amaro F."/>
            <person name="Zusman T."/>
            <person name="Lifshitz Z."/>
            <person name="Cohen O."/>
            <person name="Gilbert J.A."/>
            <person name="Pupko T."/>
            <person name="Shuman H.A."/>
            <person name="Segal G."/>
        </authorList>
    </citation>
    <scope>NUCLEOTIDE SEQUENCE [LARGE SCALE GENOMIC DNA]</scope>
    <source>
        <strain evidence="8 9">ATCC 49655</strain>
    </source>
</reference>
<name>A0A0W0Z5X8_9GAMM</name>
<dbReference type="GO" id="GO:0009247">
    <property type="term" value="P:glycolipid biosynthetic process"/>
    <property type="evidence" value="ECO:0007669"/>
    <property type="project" value="UniProtKB-ARBA"/>
</dbReference>
<dbReference type="InterPro" id="IPR004960">
    <property type="entry name" value="LipA_acyltrans"/>
</dbReference>
<keyword evidence="4 8" id="KW-0808">Transferase</keyword>
<dbReference type="OrthoDB" id="9803456at2"/>
<evidence type="ECO:0000313" key="8">
    <source>
        <dbReference type="EMBL" id="KTD64195.1"/>
    </source>
</evidence>
<dbReference type="STRING" id="1122169.Lsha_0626"/>
<dbReference type="PANTHER" id="PTHR30606:SF10">
    <property type="entry name" value="PHOSPHATIDYLINOSITOL MANNOSIDE ACYLTRANSFERASE"/>
    <property type="match status" value="1"/>
</dbReference>
<evidence type="ECO:0000256" key="2">
    <source>
        <dbReference type="ARBA" id="ARBA00022475"/>
    </source>
</evidence>
<dbReference type="RefSeq" id="WP_018578409.1">
    <property type="nucleotide sequence ID" value="NZ_KB892434.1"/>
</dbReference>
<evidence type="ECO:0000256" key="3">
    <source>
        <dbReference type="ARBA" id="ARBA00022519"/>
    </source>
</evidence>
<gene>
    <name evidence="8" type="primary">waaM_2</name>
    <name evidence="8" type="ORF">Lsha_0626</name>
</gene>
<keyword evidence="3" id="KW-0997">Cell inner membrane</keyword>
<keyword evidence="5 7" id="KW-0472">Membrane</keyword>
<evidence type="ECO:0000256" key="4">
    <source>
        <dbReference type="ARBA" id="ARBA00022679"/>
    </source>
</evidence>
<proteinExistence type="predicted"/>
<dbReference type="PATRIC" id="fig|1122169.6.peg.718"/>
<dbReference type="eggNOG" id="COG1560">
    <property type="taxonomic scope" value="Bacteria"/>
</dbReference>
<evidence type="ECO:0000256" key="7">
    <source>
        <dbReference type="SAM" id="Phobius"/>
    </source>
</evidence>
<keyword evidence="2" id="KW-1003">Cell membrane</keyword>
<keyword evidence="7" id="KW-0812">Transmembrane</keyword>
<dbReference type="GO" id="GO:0005886">
    <property type="term" value="C:plasma membrane"/>
    <property type="evidence" value="ECO:0007669"/>
    <property type="project" value="UniProtKB-SubCell"/>
</dbReference>
<dbReference type="AlphaFoldDB" id="A0A0W0Z5X8"/>
<dbReference type="CDD" id="cd07984">
    <property type="entry name" value="LPLAT_LABLAT-like"/>
    <property type="match status" value="1"/>
</dbReference>
<dbReference type="Pfam" id="PF03279">
    <property type="entry name" value="Lip_A_acyltrans"/>
    <property type="match status" value="1"/>
</dbReference>
<dbReference type="PANTHER" id="PTHR30606">
    <property type="entry name" value="LIPID A BIOSYNTHESIS LAUROYL ACYLTRANSFERASE"/>
    <property type="match status" value="1"/>
</dbReference>
<evidence type="ECO:0000256" key="6">
    <source>
        <dbReference type="ARBA" id="ARBA00023315"/>
    </source>
</evidence>
<protein>
    <submittedName>
        <fullName evidence="8">Lipid A biosynthesis acyltransferase</fullName>
    </submittedName>
</protein>
<comment type="caution">
    <text evidence="8">The sequence shown here is derived from an EMBL/GenBank/DDBJ whole genome shotgun (WGS) entry which is preliminary data.</text>
</comment>
<sequence>MPELLKAKNDFRISWAGKLMYYLLPANLLKVRRNINLVFQKTLTEQEKKRLIMAFYSHIVTSIKEIFLLLLMSRKRLLKRIEFRGIEHLVAAVAEERGAILLTGHLGNWEFAPLIGLPDTEGFDGKFYFIRKLKSSTSILFKKLIHYNFSRSGLHIIEKNHALFKVCSALRKKNAVFFVMDERASRRSSVSIKGTFLGVETAIYSSIATIVAKFKTPVVPVCTYRLKNHKHIIEFYPQVTWEEYPDRREAIYKNTLLYNEILERMILSHPEQWLWSYNRWP</sequence>
<dbReference type="GO" id="GO:0016746">
    <property type="term" value="F:acyltransferase activity"/>
    <property type="evidence" value="ECO:0007669"/>
    <property type="project" value="UniProtKB-KW"/>
</dbReference>
<dbReference type="Proteomes" id="UP000054600">
    <property type="component" value="Unassembled WGS sequence"/>
</dbReference>
<evidence type="ECO:0000256" key="5">
    <source>
        <dbReference type="ARBA" id="ARBA00023136"/>
    </source>
</evidence>
<organism evidence="8 9">
    <name type="scientific">Legionella shakespearei DSM 23087</name>
    <dbReference type="NCBI Taxonomy" id="1122169"/>
    <lineage>
        <taxon>Bacteria</taxon>
        <taxon>Pseudomonadati</taxon>
        <taxon>Pseudomonadota</taxon>
        <taxon>Gammaproteobacteria</taxon>
        <taxon>Legionellales</taxon>
        <taxon>Legionellaceae</taxon>
        <taxon>Legionella</taxon>
    </lineage>
</organism>
<keyword evidence="7" id="KW-1133">Transmembrane helix</keyword>
<evidence type="ECO:0000256" key="1">
    <source>
        <dbReference type="ARBA" id="ARBA00004533"/>
    </source>
</evidence>
<feature type="transmembrane region" description="Helical" evidence="7">
    <location>
        <begin position="51"/>
        <end position="71"/>
    </location>
</feature>
<keyword evidence="6 8" id="KW-0012">Acyltransferase</keyword>
<evidence type="ECO:0000313" key="9">
    <source>
        <dbReference type="Proteomes" id="UP000054600"/>
    </source>
</evidence>
<comment type="subcellular location">
    <subcellularLocation>
        <location evidence="1">Cell inner membrane</location>
    </subcellularLocation>
</comment>
<keyword evidence="9" id="KW-1185">Reference proteome</keyword>
<accession>A0A0W0Z5X8</accession>
<dbReference type="EMBL" id="LNYW01000019">
    <property type="protein sequence ID" value="KTD64195.1"/>
    <property type="molecule type" value="Genomic_DNA"/>
</dbReference>